<evidence type="ECO:0008006" key="4">
    <source>
        <dbReference type="Google" id="ProtNLM"/>
    </source>
</evidence>
<sequence>MSHPIKHVPSHASLLRDVSTVRSTSANSRLDAIVVPAARSSLQRLIELSAQLSVPLVVLCSRQAQADKVAARVEDTFGAQALVVDVPDDYTLPGHQPRTSDEIFRTVSCGRSSDLSVKRNLGLLLARLRGWRKILFVDDDIYQLRPLDVSRLAASLDRYPVASMASRYFPDNSVVCHARRLAGLQQDIFVSGAVLGVNTQHPALSFFPDIYNEDWFFFAQHAAARALPKIGEVRQDEYRPFEDPERAGREELGDVLAEGLYALFSSTPGWSLAEQLEAATGPRHWQYFLEDRQAMISTTRDRLARLSADDALQSLAQATEQLSLISPELCVDFIEKWRADDASWQRLLPAAGTACSEREAMETLGLSTWYAAGYDSGAGSVESWLALSASLSRSSTRRGAPGRGWRSPVDSNPSRS</sequence>
<feature type="region of interest" description="Disordered" evidence="1">
    <location>
        <begin position="393"/>
        <end position="416"/>
    </location>
</feature>
<evidence type="ECO:0000313" key="3">
    <source>
        <dbReference type="Proteomes" id="UP000553957"/>
    </source>
</evidence>
<gene>
    <name evidence="2" type="ORF">HNR71_003067</name>
</gene>
<evidence type="ECO:0000313" key="2">
    <source>
        <dbReference type="EMBL" id="MBB6567430.1"/>
    </source>
</evidence>
<accession>A0A841SCQ3</accession>
<organism evidence="2 3">
    <name type="scientific">Kribbella sandramycini</name>
    <dbReference type="NCBI Taxonomy" id="60450"/>
    <lineage>
        <taxon>Bacteria</taxon>
        <taxon>Bacillati</taxon>
        <taxon>Actinomycetota</taxon>
        <taxon>Actinomycetes</taxon>
        <taxon>Propionibacteriales</taxon>
        <taxon>Kribbellaceae</taxon>
        <taxon>Kribbella</taxon>
    </lineage>
</organism>
<name>A0A841SCQ3_9ACTN</name>
<proteinExistence type="predicted"/>
<dbReference type="Proteomes" id="UP000553957">
    <property type="component" value="Unassembled WGS sequence"/>
</dbReference>
<dbReference type="AlphaFoldDB" id="A0A841SCQ3"/>
<protein>
    <recommendedName>
        <fullName evidence="4">Glycosyl transferase family 2</fullName>
    </recommendedName>
</protein>
<evidence type="ECO:0000256" key="1">
    <source>
        <dbReference type="SAM" id="MobiDB-lite"/>
    </source>
</evidence>
<dbReference type="EMBL" id="JACHKF010000001">
    <property type="protein sequence ID" value="MBB6567430.1"/>
    <property type="molecule type" value="Genomic_DNA"/>
</dbReference>
<comment type="caution">
    <text evidence="2">The sequence shown here is derived from an EMBL/GenBank/DDBJ whole genome shotgun (WGS) entry which is preliminary data.</text>
</comment>
<reference evidence="2 3" key="1">
    <citation type="submission" date="2020-08" db="EMBL/GenBank/DDBJ databases">
        <title>Sequencing the genomes of 1000 actinobacteria strains.</title>
        <authorList>
            <person name="Klenk H.-P."/>
        </authorList>
    </citation>
    <scope>NUCLEOTIDE SEQUENCE [LARGE SCALE GENOMIC DNA]</scope>
    <source>
        <strain evidence="2 3">DSM 15626</strain>
    </source>
</reference>